<evidence type="ECO:0000256" key="6">
    <source>
        <dbReference type="ARBA" id="ARBA00022692"/>
    </source>
</evidence>
<sequence>MNENVYNVRAKSIAGSFGNVKNSPWLRNDVLTKPLERILLIIKLVGFSGFWLSLIVLRITLLTMVIIPGMILVKIILLEFKQKKMIHEYKDLEGWRRLFFDLSILITSRKLLFVLGVYDVERRYITQTELELLQEKIRKKDCAGPKHQIRTFENSIPPFLIISNRVSLLDPIILSSEFGAISLLCKRWIATAPIIGELSRKVSCIFTDDDIGGVMRLIGDRSRDYYSFIQNFHTDNLIPRFAVFPEGTTTNGSQLIEFHSGPFALKLPVQPVVIRYPFRYFNAAWLEVPSTLEYVLLLLSQVFQSVQIIHFPTYEPNEEEKEDPVMYANNVRTLMCEATNMKAYEPLVLSKARFENRNY</sequence>
<dbReference type="PANTHER" id="PTHR23063">
    <property type="entry name" value="PHOSPHOLIPID ACYLTRANSFERASE"/>
    <property type="match status" value="1"/>
</dbReference>
<keyword evidence="12 15" id="KW-0012">Acyltransferase</keyword>
<evidence type="ECO:0000256" key="8">
    <source>
        <dbReference type="ARBA" id="ARBA00023098"/>
    </source>
</evidence>
<keyword evidence="9 13" id="KW-0472">Membrane</keyword>
<comment type="similarity">
    <text evidence="3">Belongs to the 1-acyl-sn-glycerol-3-phosphate acyltransferase family.</text>
</comment>
<dbReference type="AlphaFoldDB" id="A0AAW2ZQQ3"/>
<keyword evidence="10" id="KW-0594">Phospholipid biosynthesis</keyword>
<organism evidence="15 16">
    <name type="scientific">Acrasis kona</name>
    <dbReference type="NCBI Taxonomy" id="1008807"/>
    <lineage>
        <taxon>Eukaryota</taxon>
        <taxon>Discoba</taxon>
        <taxon>Heterolobosea</taxon>
        <taxon>Tetramitia</taxon>
        <taxon>Eutetramitia</taxon>
        <taxon>Acrasidae</taxon>
        <taxon>Acrasis</taxon>
    </lineage>
</organism>
<keyword evidence="16" id="KW-1185">Reference proteome</keyword>
<dbReference type="EMBL" id="JAOPGA020001753">
    <property type="protein sequence ID" value="KAL0491061.1"/>
    <property type="molecule type" value="Genomic_DNA"/>
</dbReference>
<dbReference type="SMART" id="SM00563">
    <property type="entry name" value="PlsC"/>
    <property type="match status" value="1"/>
</dbReference>
<evidence type="ECO:0000256" key="3">
    <source>
        <dbReference type="ARBA" id="ARBA00008655"/>
    </source>
</evidence>
<reference evidence="15 16" key="1">
    <citation type="submission" date="2024-03" db="EMBL/GenBank/DDBJ databases">
        <title>The Acrasis kona genome and developmental transcriptomes reveal deep origins of eukaryotic multicellular pathways.</title>
        <authorList>
            <person name="Sheikh S."/>
            <person name="Fu C.-J."/>
            <person name="Brown M.W."/>
            <person name="Baldauf S.L."/>
        </authorList>
    </citation>
    <scope>NUCLEOTIDE SEQUENCE [LARGE SCALE GENOMIC DNA]</scope>
    <source>
        <strain evidence="15 16">ATCC MYA-3509</strain>
    </source>
</reference>
<dbReference type="Pfam" id="PF01553">
    <property type="entry name" value="Acyltransferase"/>
    <property type="match status" value="1"/>
</dbReference>
<dbReference type="Proteomes" id="UP001431209">
    <property type="component" value="Unassembled WGS sequence"/>
</dbReference>
<evidence type="ECO:0000256" key="9">
    <source>
        <dbReference type="ARBA" id="ARBA00023136"/>
    </source>
</evidence>
<evidence type="ECO:0000313" key="15">
    <source>
        <dbReference type="EMBL" id="KAL0491061.1"/>
    </source>
</evidence>
<evidence type="ECO:0000256" key="5">
    <source>
        <dbReference type="ARBA" id="ARBA00022679"/>
    </source>
</evidence>
<evidence type="ECO:0000256" key="7">
    <source>
        <dbReference type="ARBA" id="ARBA00022989"/>
    </source>
</evidence>
<protein>
    <submittedName>
        <fullName evidence="15">Lysophosphatidylcholine acyltransferase</fullName>
    </submittedName>
</protein>
<comment type="subcellular location">
    <subcellularLocation>
        <location evidence="1">Membrane</location>
    </subcellularLocation>
</comment>
<gene>
    <name evidence="15" type="ORF">AKO1_009741</name>
</gene>
<feature type="transmembrane region" description="Helical" evidence="13">
    <location>
        <begin position="50"/>
        <end position="77"/>
    </location>
</feature>
<keyword evidence="7 13" id="KW-1133">Transmembrane helix</keyword>
<dbReference type="GO" id="GO:0008654">
    <property type="term" value="P:phospholipid biosynthetic process"/>
    <property type="evidence" value="ECO:0007669"/>
    <property type="project" value="UniProtKB-KW"/>
</dbReference>
<evidence type="ECO:0000313" key="16">
    <source>
        <dbReference type="Proteomes" id="UP001431209"/>
    </source>
</evidence>
<keyword evidence="6 13" id="KW-0812">Transmembrane</keyword>
<evidence type="ECO:0000256" key="4">
    <source>
        <dbReference type="ARBA" id="ARBA00022516"/>
    </source>
</evidence>
<dbReference type="SUPFAM" id="SSF69593">
    <property type="entry name" value="Glycerol-3-phosphate (1)-acyltransferase"/>
    <property type="match status" value="1"/>
</dbReference>
<evidence type="ECO:0000256" key="1">
    <source>
        <dbReference type="ARBA" id="ARBA00004370"/>
    </source>
</evidence>
<evidence type="ECO:0000256" key="2">
    <source>
        <dbReference type="ARBA" id="ARBA00005189"/>
    </source>
</evidence>
<comment type="caution">
    <text evidence="15">The sequence shown here is derived from an EMBL/GenBank/DDBJ whole genome shotgun (WGS) entry which is preliminary data.</text>
</comment>
<dbReference type="CDD" id="cd07991">
    <property type="entry name" value="LPLAT_LPCAT1-like"/>
    <property type="match status" value="1"/>
</dbReference>
<keyword evidence="4" id="KW-0444">Lipid biosynthesis</keyword>
<dbReference type="InterPro" id="IPR002123">
    <property type="entry name" value="Plipid/glycerol_acylTrfase"/>
</dbReference>
<keyword evidence="5" id="KW-0808">Transferase</keyword>
<dbReference type="GO" id="GO:0016020">
    <property type="term" value="C:membrane"/>
    <property type="evidence" value="ECO:0007669"/>
    <property type="project" value="UniProtKB-SubCell"/>
</dbReference>
<accession>A0AAW2ZQQ3</accession>
<name>A0AAW2ZQQ3_9EUKA</name>
<evidence type="ECO:0000256" key="12">
    <source>
        <dbReference type="ARBA" id="ARBA00023315"/>
    </source>
</evidence>
<keyword evidence="8" id="KW-0443">Lipid metabolism</keyword>
<feature type="domain" description="Phospholipid/glycerol acyltransferase" evidence="14">
    <location>
        <begin position="159"/>
        <end position="277"/>
    </location>
</feature>
<comment type="pathway">
    <text evidence="2">Lipid metabolism.</text>
</comment>
<proteinExistence type="inferred from homology"/>
<dbReference type="InterPro" id="IPR045252">
    <property type="entry name" value="LPCAT1-like"/>
</dbReference>
<keyword evidence="11" id="KW-1208">Phospholipid metabolism</keyword>
<evidence type="ECO:0000256" key="10">
    <source>
        <dbReference type="ARBA" id="ARBA00023209"/>
    </source>
</evidence>
<dbReference type="PANTHER" id="PTHR23063:SF52">
    <property type="entry name" value="LYSOPHOSPHATIDYLCHOLINE ACYLTRANSFERASE"/>
    <property type="match status" value="1"/>
</dbReference>
<evidence type="ECO:0000256" key="13">
    <source>
        <dbReference type="SAM" id="Phobius"/>
    </source>
</evidence>
<evidence type="ECO:0000259" key="14">
    <source>
        <dbReference type="SMART" id="SM00563"/>
    </source>
</evidence>
<evidence type="ECO:0000256" key="11">
    <source>
        <dbReference type="ARBA" id="ARBA00023264"/>
    </source>
</evidence>
<dbReference type="GO" id="GO:0008374">
    <property type="term" value="F:O-acyltransferase activity"/>
    <property type="evidence" value="ECO:0007669"/>
    <property type="project" value="InterPro"/>
</dbReference>